<protein>
    <submittedName>
        <fullName evidence="8">Methylated-DNA-[protein]-cysteine S-methyltransferase</fullName>
    </submittedName>
</protein>
<dbReference type="OrthoDB" id="9802228at2"/>
<dbReference type="EMBL" id="FXAM01000001">
    <property type="protein sequence ID" value="SMF95988.1"/>
    <property type="molecule type" value="Genomic_DNA"/>
</dbReference>
<evidence type="ECO:0000256" key="5">
    <source>
        <dbReference type="ARBA" id="ARBA00023204"/>
    </source>
</evidence>
<comment type="catalytic activity">
    <reaction evidence="6">
        <text>a 6-O-methyl-2'-deoxyguanosine in DNA + L-cysteinyl-[protein] = S-methyl-L-cysteinyl-[protein] + a 2'-deoxyguanosine in DNA</text>
        <dbReference type="Rhea" id="RHEA:24000"/>
        <dbReference type="Rhea" id="RHEA-COMP:10131"/>
        <dbReference type="Rhea" id="RHEA-COMP:10132"/>
        <dbReference type="Rhea" id="RHEA-COMP:11367"/>
        <dbReference type="Rhea" id="RHEA-COMP:11368"/>
        <dbReference type="ChEBI" id="CHEBI:29950"/>
        <dbReference type="ChEBI" id="CHEBI:82612"/>
        <dbReference type="ChEBI" id="CHEBI:85445"/>
        <dbReference type="ChEBI" id="CHEBI:85448"/>
        <dbReference type="EC" id="2.1.1.63"/>
    </reaction>
</comment>
<keyword evidence="2 8" id="KW-0489">Methyltransferase</keyword>
<gene>
    <name evidence="8" type="ORF">SAMN02949497_3366</name>
</gene>
<dbReference type="PANTHER" id="PTHR10815:SF13">
    <property type="entry name" value="METHYLATED-DNA--PROTEIN-CYSTEINE METHYLTRANSFERASE"/>
    <property type="match status" value="1"/>
</dbReference>
<dbReference type="PROSITE" id="PS00374">
    <property type="entry name" value="MGMT"/>
    <property type="match status" value="1"/>
</dbReference>
<dbReference type="InterPro" id="IPR001497">
    <property type="entry name" value="MethylDNA_cys_MeTrfase_AS"/>
</dbReference>
<feature type="domain" description="Methylated-DNA-[protein]-cysteine S-methyltransferase DNA binding" evidence="7">
    <location>
        <begin position="71"/>
        <end position="151"/>
    </location>
</feature>
<dbReference type="AlphaFoldDB" id="A0A1Y6CZ83"/>
<dbReference type="GO" id="GO:0032259">
    <property type="term" value="P:methylation"/>
    <property type="evidence" value="ECO:0007669"/>
    <property type="project" value="UniProtKB-KW"/>
</dbReference>
<name>A0A1Y6CZ83_9GAMM</name>
<dbReference type="InterPro" id="IPR036217">
    <property type="entry name" value="MethylDNA_cys_MeTrfase_DNAb"/>
</dbReference>
<dbReference type="InterPro" id="IPR036631">
    <property type="entry name" value="MGMT_N_sf"/>
</dbReference>
<dbReference type="CDD" id="cd06445">
    <property type="entry name" value="ATase"/>
    <property type="match status" value="1"/>
</dbReference>
<evidence type="ECO:0000313" key="9">
    <source>
        <dbReference type="Proteomes" id="UP000192923"/>
    </source>
</evidence>
<dbReference type="SUPFAM" id="SSF46767">
    <property type="entry name" value="Methylated DNA-protein cysteine methyltransferase, C-terminal domain"/>
    <property type="match status" value="1"/>
</dbReference>
<organism evidence="8 9">
    <name type="scientific">Methylomagnum ishizawai</name>
    <dbReference type="NCBI Taxonomy" id="1760988"/>
    <lineage>
        <taxon>Bacteria</taxon>
        <taxon>Pseudomonadati</taxon>
        <taxon>Pseudomonadota</taxon>
        <taxon>Gammaproteobacteria</taxon>
        <taxon>Methylococcales</taxon>
        <taxon>Methylococcaceae</taxon>
        <taxon>Methylomagnum</taxon>
    </lineage>
</organism>
<accession>A0A1Y6CZ83</accession>
<evidence type="ECO:0000256" key="4">
    <source>
        <dbReference type="ARBA" id="ARBA00022763"/>
    </source>
</evidence>
<dbReference type="GO" id="GO:0003908">
    <property type="term" value="F:methylated-DNA-[protein]-cysteine S-methyltransferase activity"/>
    <property type="evidence" value="ECO:0007669"/>
    <property type="project" value="UniProtKB-EC"/>
</dbReference>
<sequence>MPTAIIATPFGALALSATAHELVGIDFSLDAPAVEIPAHPVLALAASQFARYFDDPGFVFSLPLRLSGTDYRRRVWDALVAIPAGSAETYGRLAERLGSGPRAVAGACRANAFPIVIPCHRVVSAQGLGGYAGRRSGPLLDLKRWLLRHEGYAA</sequence>
<evidence type="ECO:0000259" key="7">
    <source>
        <dbReference type="Pfam" id="PF01035"/>
    </source>
</evidence>
<dbReference type="Proteomes" id="UP000192923">
    <property type="component" value="Unassembled WGS sequence"/>
</dbReference>
<dbReference type="RefSeq" id="WP_085214679.1">
    <property type="nucleotide sequence ID" value="NZ_FXAM01000001.1"/>
</dbReference>
<keyword evidence="3 8" id="KW-0808">Transferase</keyword>
<dbReference type="STRING" id="1760988.SAMN02949497_3366"/>
<keyword evidence="5" id="KW-0234">DNA repair</keyword>
<dbReference type="Pfam" id="PF01035">
    <property type="entry name" value="DNA_binding_1"/>
    <property type="match status" value="1"/>
</dbReference>
<comment type="catalytic activity">
    <reaction evidence="1">
        <text>a 4-O-methyl-thymidine in DNA + L-cysteinyl-[protein] = a thymidine in DNA + S-methyl-L-cysteinyl-[protein]</text>
        <dbReference type="Rhea" id="RHEA:53428"/>
        <dbReference type="Rhea" id="RHEA-COMP:10131"/>
        <dbReference type="Rhea" id="RHEA-COMP:10132"/>
        <dbReference type="Rhea" id="RHEA-COMP:13555"/>
        <dbReference type="Rhea" id="RHEA-COMP:13556"/>
        <dbReference type="ChEBI" id="CHEBI:29950"/>
        <dbReference type="ChEBI" id="CHEBI:82612"/>
        <dbReference type="ChEBI" id="CHEBI:137386"/>
        <dbReference type="ChEBI" id="CHEBI:137387"/>
        <dbReference type="EC" id="2.1.1.63"/>
    </reaction>
</comment>
<dbReference type="Gene3D" id="3.30.160.70">
    <property type="entry name" value="Methylated DNA-protein cysteine methyltransferase domain"/>
    <property type="match status" value="1"/>
</dbReference>
<dbReference type="InterPro" id="IPR014048">
    <property type="entry name" value="MethylDNA_cys_MeTrfase_DNA-bd"/>
</dbReference>
<dbReference type="GO" id="GO:0006281">
    <property type="term" value="P:DNA repair"/>
    <property type="evidence" value="ECO:0007669"/>
    <property type="project" value="UniProtKB-KW"/>
</dbReference>
<evidence type="ECO:0000256" key="1">
    <source>
        <dbReference type="ARBA" id="ARBA00001286"/>
    </source>
</evidence>
<evidence type="ECO:0000256" key="3">
    <source>
        <dbReference type="ARBA" id="ARBA00022679"/>
    </source>
</evidence>
<keyword evidence="4" id="KW-0227">DNA damage</keyword>
<evidence type="ECO:0000256" key="6">
    <source>
        <dbReference type="ARBA" id="ARBA00049348"/>
    </source>
</evidence>
<dbReference type="Gene3D" id="1.10.10.10">
    <property type="entry name" value="Winged helix-like DNA-binding domain superfamily/Winged helix DNA-binding domain"/>
    <property type="match status" value="1"/>
</dbReference>
<proteinExistence type="predicted"/>
<dbReference type="PANTHER" id="PTHR10815">
    <property type="entry name" value="METHYLATED-DNA--PROTEIN-CYSTEINE METHYLTRANSFERASE"/>
    <property type="match status" value="1"/>
</dbReference>
<evidence type="ECO:0000256" key="2">
    <source>
        <dbReference type="ARBA" id="ARBA00022603"/>
    </source>
</evidence>
<evidence type="ECO:0000313" key="8">
    <source>
        <dbReference type="EMBL" id="SMF95988.1"/>
    </source>
</evidence>
<dbReference type="NCBIfam" id="TIGR00589">
    <property type="entry name" value="ogt"/>
    <property type="match status" value="1"/>
</dbReference>
<keyword evidence="9" id="KW-1185">Reference proteome</keyword>
<reference evidence="8 9" key="1">
    <citation type="submission" date="2016-12" db="EMBL/GenBank/DDBJ databases">
        <authorList>
            <person name="Song W.-J."/>
            <person name="Kurnit D.M."/>
        </authorList>
    </citation>
    <scope>NUCLEOTIDE SEQUENCE [LARGE SCALE GENOMIC DNA]</scope>
    <source>
        <strain evidence="8 9">175</strain>
    </source>
</reference>
<dbReference type="SUPFAM" id="SSF53155">
    <property type="entry name" value="Methylated DNA-protein cysteine methyltransferase domain"/>
    <property type="match status" value="1"/>
</dbReference>
<dbReference type="InterPro" id="IPR036388">
    <property type="entry name" value="WH-like_DNA-bd_sf"/>
</dbReference>